<comment type="caution">
    <text evidence="2">The sequence shown here is derived from an EMBL/GenBank/DDBJ whole genome shotgun (WGS) entry which is preliminary data.</text>
</comment>
<dbReference type="EMBL" id="NMQT01000163">
    <property type="protein sequence ID" value="OXM45733.1"/>
    <property type="molecule type" value="Genomic_DNA"/>
</dbReference>
<proteinExistence type="predicted"/>
<evidence type="ECO:0008006" key="4">
    <source>
        <dbReference type="Google" id="ProtNLM"/>
    </source>
</evidence>
<dbReference type="Proteomes" id="UP000215223">
    <property type="component" value="Unassembled WGS sequence"/>
</dbReference>
<name>A0A229RGD7_9PSEU</name>
<dbReference type="OrthoDB" id="3632773at2"/>
<organism evidence="2 3">
    <name type="scientific">Amycolatopsis thailandensis</name>
    <dbReference type="NCBI Taxonomy" id="589330"/>
    <lineage>
        <taxon>Bacteria</taxon>
        <taxon>Bacillati</taxon>
        <taxon>Actinomycetota</taxon>
        <taxon>Actinomycetes</taxon>
        <taxon>Pseudonocardiales</taxon>
        <taxon>Pseudonocardiaceae</taxon>
        <taxon>Amycolatopsis</taxon>
    </lineage>
</organism>
<gene>
    <name evidence="2" type="ORF">CFP71_38120</name>
</gene>
<keyword evidence="1" id="KW-0812">Transmembrane</keyword>
<evidence type="ECO:0000313" key="3">
    <source>
        <dbReference type="Proteomes" id="UP000215223"/>
    </source>
</evidence>
<reference evidence="2 3" key="1">
    <citation type="submission" date="2017-07" db="EMBL/GenBank/DDBJ databases">
        <title>Amycolatopsis thailandensis Genome sequencing and assembly.</title>
        <authorList>
            <person name="Kaur N."/>
            <person name="Mayilraj S."/>
        </authorList>
    </citation>
    <scope>NUCLEOTIDE SEQUENCE [LARGE SCALE GENOMIC DNA]</scope>
    <source>
        <strain evidence="2 3">JCM 16380</strain>
    </source>
</reference>
<feature type="transmembrane region" description="Helical" evidence="1">
    <location>
        <begin position="108"/>
        <end position="132"/>
    </location>
</feature>
<evidence type="ECO:0000256" key="1">
    <source>
        <dbReference type="SAM" id="Phobius"/>
    </source>
</evidence>
<dbReference type="RefSeq" id="WP_093938756.1">
    <property type="nucleotide sequence ID" value="NZ_NMQT01000163.1"/>
</dbReference>
<feature type="transmembrane region" description="Helical" evidence="1">
    <location>
        <begin position="12"/>
        <end position="32"/>
    </location>
</feature>
<keyword evidence="3" id="KW-1185">Reference proteome</keyword>
<accession>A0A229RGD7</accession>
<evidence type="ECO:0000313" key="2">
    <source>
        <dbReference type="EMBL" id="OXM45733.1"/>
    </source>
</evidence>
<sequence>MPGKPRKSRILFSVLAGVSFVYLIWAIVGSVGDRVHELKTGEDVTVSTVSGCTKGGPPMSGPLPYCEVEWRFDDGRAGRGRIEGERVAEGDRVFAGDGVAYQSRASRIWGLSLISLFGLALSGMWISLLVLGRREQIWRRRKE</sequence>
<protein>
    <recommendedName>
        <fullName evidence="4">DUF3592 domain-containing protein</fullName>
    </recommendedName>
</protein>
<keyword evidence="1" id="KW-0472">Membrane</keyword>
<dbReference type="AlphaFoldDB" id="A0A229RGD7"/>
<keyword evidence="1" id="KW-1133">Transmembrane helix</keyword>